<gene>
    <name evidence="4" type="ORF">CYMTET_40382</name>
</gene>
<protein>
    <recommendedName>
        <fullName evidence="3">Methyltransferase type 11 domain-containing protein</fullName>
    </recommendedName>
</protein>
<dbReference type="CDD" id="cd02440">
    <property type="entry name" value="AdoMet_MTases"/>
    <property type="match status" value="1"/>
</dbReference>
<comment type="caution">
    <text evidence="4">The sequence shown here is derived from an EMBL/GenBank/DDBJ whole genome shotgun (WGS) entry which is preliminary data.</text>
</comment>
<dbReference type="GO" id="GO:0008757">
    <property type="term" value="F:S-adenosylmethionine-dependent methyltransferase activity"/>
    <property type="evidence" value="ECO:0007669"/>
    <property type="project" value="InterPro"/>
</dbReference>
<keyword evidence="2" id="KW-0808">Transferase</keyword>
<name>A0AAE0C854_9CHLO</name>
<accession>A0AAE0C854</accession>
<dbReference type="PANTHER" id="PTHR13090">
    <property type="entry name" value="ARGININE-HYDROXYLASE NDUFAF5, MITOCHONDRIAL"/>
    <property type="match status" value="1"/>
</dbReference>
<evidence type="ECO:0000256" key="2">
    <source>
        <dbReference type="ARBA" id="ARBA00022679"/>
    </source>
</evidence>
<dbReference type="InterPro" id="IPR013216">
    <property type="entry name" value="Methyltransf_11"/>
</dbReference>
<dbReference type="GO" id="GO:0032259">
    <property type="term" value="P:methylation"/>
    <property type="evidence" value="ECO:0007669"/>
    <property type="project" value="UniProtKB-KW"/>
</dbReference>
<organism evidence="4 5">
    <name type="scientific">Cymbomonas tetramitiformis</name>
    <dbReference type="NCBI Taxonomy" id="36881"/>
    <lineage>
        <taxon>Eukaryota</taxon>
        <taxon>Viridiplantae</taxon>
        <taxon>Chlorophyta</taxon>
        <taxon>Pyramimonadophyceae</taxon>
        <taxon>Pyramimonadales</taxon>
        <taxon>Pyramimonadaceae</taxon>
        <taxon>Cymbomonas</taxon>
    </lineage>
</organism>
<dbReference type="PANTHER" id="PTHR13090:SF1">
    <property type="entry name" value="ARGININE-HYDROXYLASE NDUFAF5, MITOCHONDRIAL"/>
    <property type="match status" value="1"/>
</dbReference>
<dbReference type="InterPro" id="IPR050602">
    <property type="entry name" value="Malonyl-ACP_OMT"/>
</dbReference>
<dbReference type="EMBL" id="LGRX02026834">
    <property type="protein sequence ID" value="KAK3250226.1"/>
    <property type="molecule type" value="Genomic_DNA"/>
</dbReference>
<sequence length="370" mass="39849">MRIAATAFAQASGQILGRRSLFGQYGSQTLAPAGLCLPFVREFAAVNDNTVMNVFDRQLKKLHRDRASVHISEEPLTSEIARRLLDRLKDCTRTFPSALILGGASLAVTRELHSSDLLKQAGITEMTILDSSEAMLSKVADSLSEDHAETQCATTFIHSDEEAYLNSSVQEGSVDVVIACLGLHWCNDLPGVLIQAKRVLKPDGLFLGALFGGDTLQELRIACSVAEQERDGGVSARISPFAKVSDGGMLLGRAGFNLPAVDIDTITMMYPNAYELVEHLRVMGETNAVLARRGSVSRDTALATAAAYQALFQEDDGSVPATFDAIFLTGWCPHHNQQRPDARGSATVSLKDLADLPASGDFGAETVRPR</sequence>
<keyword evidence="5" id="KW-1185">Reference proteome</keyword>
<evidence type="ECO:0000259" key="3">
    <source>
        <dbReference type="Pfam" id="PF08241"/>
    </source>
</evidence>
<reference evidence="4 5" key="1">
    <citation type="journal article" date="2015" name="Genome Biol. Evol.">
        <title>Comparative Genomics of a Bacterivorous Green Alga Reveals Evolutionary Causalities and Consequences of Phago-Mixotrophic Mode of Nutrition.</title>
        <authorList>
            <person name="Burns J.A."/>
            <person name="Paasch A."/>
            <person name="Narechania A."/>
            <person name="Kim E."/>
        </authorList>
    </citation>
    <scope>NUCLEOTIDE SEQUENCE [LARGE SCALE GENOMIC DNA]</scope>
    <source>
        <strain evidence="4 5">PLY_AMNH</strain>
    </source>
</reference>
<feature type="domain" description="Methyltransferase type 11" evidence="3">
    <location>
        <begin position="116"/>
        <end position="207"/>
    </location>
</feature>
<evidence type="ECO:0000256" key="1">
    <source>
        <dbReference type="ARBA" id="ARBA00022603"/>
    </source>
</evidence>
<dbReference type="AlphaFoldDB" id="A0AAE0C854"/>
<dbReference type="GO" id="GO:0005739">
    <property type="term" value="C:mitochondrion"/>
    <property type="evidence" value="ECO:0007669"/>
    <property type="project" value="TreeGrafter"/>
</dbReference>
<dbReference type="InterPro" id="IPR029063">
    <property type="entry name" value="SAM-dependent_MTases_sf"/>
</dbReference>
<dbReference type="Gene3D" id="3.40.50.150">
    <property type="entry name" value="Vaccinia Virus protein VP39"/>
    <property type="match status" value="1"/>
</dbReference>
<keyword evidence="1" id="KW-0489">Methyltransferase</keyword>
<dbReference type="Pfam" id="PF08241">
    <property type="entry name" value="Methyltransf_11"/>
    <property type="match status" value="1"/>
</dbReference>
<dbReference type="Proteomes" id="UP001190700">
    <property type="component" value="Unassembled WGS sequence"/>
</dbReference>
<evidence type="ECO:0000313" key="5">
    <source>
        <dbReference type="Proteomes" id="UP001190700"/>
    </source>
</evidence>
<proteinExistence type="predicted"/>
<evidence type="ECO:0000313" key="4">
    <source>
        <dbReference type="EMBL" id="KAK3250226.1"/>
    </source>
</evidence>
<dbReference type="GO" id="GO:0032981">
    <property type="term" value="P:mitochondrial respiratory chain complex I assembly"/>
    <property type="evidence" value="ECO:0007669"/>
    <property type="project" value="TreeGrafter"/>
</dbReference>
<dbReference type="SUPFAM" id="SSF53335">
    <property type="entry name" value="S-adenosyl-L-methionine-dependent methyltransferases"/>
    <property type="match status" value="1"/>
</dbReference>